<sequence length="166" mass="17585">MAEPALDVRSAPGWLRAVAWGVVALSLGAVGLVVALVPWDNPGLLISSTVPSLVGVALGVALLRAEIRLAWSDEGLEMAFRPLWRAHLAPEAIIEVGEVERIRPTSYGGVGLRRAPGQRMGLLFDAGPGIRVVASDGMAYEVRVDEPQSLLAELARRAPGLPVTRP</sequence>
<gene>
    <name evidence="2" type="ORF">J4G33_06375</name>
</gene>
<reference evidence="2" key="1">
    <citation type="submission" date="2021-03" db="EMBL/GenBank/DDBJ databases">
        <title>Actinotalea soli sp. nov., isolated from soil.</title>
        <authorList>
            <person name="Ping W."/>
            <person name="Zhang J."/>
        </authorList>
    </citation>
    <scope>NUCLEOTIDE SEQUENCE</scope>
    <source>
        <strain evidence="2">BY-33</strain>
    </source>
</reference>
<keyword evidence="1" id="KW-1133">Transmembrane helix</keyword>
<keyword evidence="3" id="KW-1185">Reference proteome</keyword>
<proteinExistence type="predicted"/>
<accession>A0A939LNW7</accession>
<dbReference type="AlphaFoldDB" id="A0A939LNW7"/>
<dbReference type="EMBL" id="JAGEMK010000002">
    <property type="protein sequence ID" value="MBO1751426.1"/>
    <property type="molecule type" value="Genomic_DNA"/>
</dbReference>
<comment type="caution">
    <text evidence="2">The sequence shown here is derived from an EMBL/GenBank/DDBJ whole genome shotgun (WGS) entry which is preliminary data.</text>
</comment>
<evidence type="ECO:0000313" key="3">
    <source>
        <dbReference type="Proteomes" id="UP000664209"/>
    </source>
</evidence>
<keyword evidence="1" id="KW-0472">Membrane</keyword>
<evidence type="ECO:0000313" key="2">
    <source>
        <dbReference type="EMBL" id="MBO1751426.1"/>
    </source>
</evidence>
<name>A0A939LNW7_9CELL</name>
<protein>
    <submittedName>
        <fullName evidence="2">Uncharacterized protein</fullName>
    </submittedName>
</protein>
<evidence type="ECO:0000256" key="1">
    <source>
        <dbReference type="SAM" id="Phobius"/>
    </source>
</evidence>
<dbReference type="Proteomes" id="UP000664209">
    <property type="component" value="Unassembled WGS sequence"/>
</dbReference>
<feature type="transmembrane region" description="Helical" evidence="1">
    <location>
        <begin position="43"/>
        <end position="63"/>
    </location>
</feature>
<dbReference type="RefSeq" id="WP_208055084.1">
    <property type="nucleotide sequence ID" value="NZ_JAGEMK010000002.1"/>
</dbReference>
<organism evidence="2 3">
    <name type="scientific">Actinotalea soli</name>
    <dbReference type="NCBI Taxonomy" id="2819234"/>
    <lineage>
        <taxon>Bacteria</taxon>
        <taxon>Bacillati</taxon>
        <taxon>Actinomycetota</taxon>
        <taxon>Actinomycetes</taxon>
        <taxon>Micrococcales</taxon>
        <taxon>Cellulomonadaceae</taxon>
        <taxon>Actinotalea</taxon>
    </lineage>
</organism>
<keyword evidence="1" id="KW-0812">Transmembrane</keyword>
<feature type="transmembrane region" description="Helical" evidence="1">
    <location>
        <begin position="17"/>
        <end position="37"/>
    </location>
</feature>